<accession>A0ABW5WTE7</accession>
<dbReference type="EMBL" id="JBHUOQ010000001">
    <property type="protein sequence ID" value="MFD2829597.1"/>
    <property type="molecule type" value="Genomic_DNA"/>
</dbReference>
<evidence type="ECO:0000256" key="1">
    <source>
        <dbReference type="ARBA" id="ARBA00022517"/>
    </source>
</evidence>
<dbReference type="Gene3D" id="3.30.70.1490">
    <property type="entry name" value="Cysteine protease Prp"/>
    <property type="match status" value="1"/>
</dbReference>
<dbReference type="GO" id="GO:0006508">
    <property type="term" value="P:proteolysis"/>
    <property type="evidence" value="ECO:0007669"/>
    <property type="project" value="UniProtKB-KW"/>
</dbReference>
<comment type="similarity">
    <text evidence="5">Belongs to the Prp family.</text>
</comment>
<keyword evidence="2 7" id="KW-0645">Protease</keyword>
<gene>
    <name evidence="7" type="ORF">ACFSX4_03895</name>
</gene>
<dbReference type="PANTHER" id="PTHR39178:SF1">
    <property type="entry name" value="RIBOSOMAL-PROCESSING CYSTEINE PROTEASE PRP"/>
    <property type="match status" value="1"/>
</dbReference>
<dbReference type="PANTHER" id="PTHR39178">
    <property type="entry name" value="HYPOTHETICAL RIBOSOME-ASSOCIATED PROTEIN"/>
    <property type="match status" value="1"/>
</dbReference>
<organism evidence="7 8">
    <name type="scientific">Corticicoccus populi</name>
    <dbReference type="NCBI Taxonomy" id="1812821"/>
    <lineage>
        <taxon>Bacteria</taxon>
        <taxon>Bacillati</taxon>
        <taxon>Bacillota</taxon>
        <taxon>Bacilli</taxon>
        <taxon>Bacillales</taxon>
        <taxon>Staphylococcaceae</taxon>
        <taxon>Corticicoccus</taxon>
    </lineage>
</organism>
<evidence type="ECO:0000256" key="6">
    <source>
        <dbReference type="ARBA" id="ARBA00044538"/>
    </source>
</evidence>
<dbReference type="RefSeq" id="WP_377771732.1">
    <property type="nucleotide sequence ID" value="NZ_JBHUOQ010000001.1"/>
</dbReference>
<evidence type="ECO:0000313" key="7">
    <source>
        <dbReference type="EMBL" id="MFD2829597.1"/>
    </source>
</evidence>
<evidence type="ECO:0000256" key="2">
    <source>
        <dbReference type="ARBA" id="ARBA00022670"/>
    </source>
</evidence>
<reference evidence="8" key="1">
    <citation type="journal article" date="2019" name="Int. J. Syst. Evol. Microbiol.">
        <title>The Global Catalogue of Microorganisms (GCM) 10K type strain sequencing project: providing services to taxonomists for standard genome sequencing and annotation.</title>
        <authorList>
            <consortium name="The Broad Institute Genomics Platform"/>
            <consortium name="The Broad Institute Genome Sequencing Center for Infectious Disease"/>
            <person name="Wu L."/>
            <person name="Ma J."/>
        </authorList>
    </citation>
    <scope>NUCLEOTIDE SEQUENCE [LARGE SCALE GENOMIC DNA]</scope>
    <source>
        <strain evidence="8">KCTC 33575</strain>
    </source>
</reference>
<evidence type="ECO:0000256" key="3">
    <source>
        <dbReference type="ARBA" id="ARBA00022801"/>
    </source>
</evidence>
<keyword evidence="4" id="KW-0788">Thiol protease</keyword>
<keyword evidence="1" id="KW-0690">Ribosome biogenesis</keyword>
<evidence type="ECO:0000256" key="5">
    <source>
        <dbReference type="ARBA" id="ARBA00044503"/>
    </source>
</evidence>
<dbReference type="InterPro" id="IPR036764">
    <property type="entry name" value="Peptidase_Prp_sf"/>
</dbReference>
<dbReference type="Proteomes" id="UP001597519">
    <property type="component" value="Unassembled WGS sequence"/>
</dbReference>
<proteinExistence type="inferred from homology"/>
<comment type="caution">
    <text evidence="7">The sequence shown here is derived from an EMBL/GenBank/DDBJ whole genome shotgun (WGS) entry which is preliminary data.</text>
</comment>
<protein>
    <recommendedName>
        <fullName evidence="6">Ribosomal processing cysteine protease Prp</fullName>
    </recommendedName>
</protein>
<dbReference type="GO" id="GO:0008233">
    <property type="term" value="F:peptidase activity"/>
    <property type="evidence" value="ECO:0007669"/>
    <property type="project" value="UniProtKB-KW"/>
</dbReference>
<name>A0ABW5WTE7_9STAP</name>
<dbReference type="InterPro" id="IPR007422">
    <property type="entry name" value="Peptidase_Prp"/>
</dbReference>
<keyword evidence="8" id="KW-1185">Reference proteome</keyword>
<keyword evidence="3" id="KW-0378">Hydrolase</keyword>
<dbReference type="Pfam" id="PF04327">
    <property type="entry name" value="Peptidase_Prp"/>
    <property type="match status" value="1"/>
</dbReference>
<sequence>MIHVTININDDGLVYAFTMSGHADFDEYGKDIVCAGASAVVFGAVNAVINMTKSEPMINMNEENGLFHFEVDDPDVEKLQIILESMIISLKTIEDEYGEYINIKYL</sequence>
<dbReference type="CDD" id="cd16332">
    <property type="entry name" value="Prp-like"/>
    <property type="match status" value="1"/>
</dbReference>
<dbReference type="SUPFAM" id="SSF118010">
    <property type="entry name" value="TM1457-like"/>
    <property type="match status" value="1"/>
</dbReference>
<evidence type="ECO:0000313" key="8">
    <source>
        <dbReference type="Proteomes" id="UP001597519"/>
    </source>
</evidence>
<evidence type="ECO:0000256" key="4">
    <source>
        <dbReference type="ARBA" id="ARBA00022807"/>
    </source>
</evidence>